<dbReference type="InterPro" id="IPR007858">
    <property type="entry name" value="Dpy-30_motif"/>
</dbReference>
<dbReference type="PANTHER" id="PTHR48079">
    <property type="entry name" value="PROTEIN YEEZ"/>
    <property type="match status" value="1"/>
</dbReference>
<evidence type="ECO:0000313" key="4">
    <source>
        <dbReference type="EMBL" id="KAB0805228.1"/>
    </source>
</evidence>
<dbReference type="InterPro" id="IPR027417">
    <property type="entry name" value="P-loop_NTPase"/>
</dbReference>
<proteinExistence type="predicted"/>
<dbReference type="Proteomes" id="UP000327044">
    <property type="component" value="Unassembled WGS sequence"/>
</dbReference>
<feature type="region of interest" description="Disordered" evidence="2">
    <location>
        <begin position="95"/>
        <end position="114"/>
    </location>
</feature>
<dbReference type="PANTHER" id="PTHR48079:SF6">
    <property type="entry name" value="NAD(P)-BINDING DOMAIN-CONTAINING PROTEIN-RELATED"/>
    <property type="match status" value="1"/>
</dbReference>
<feature type="region of interest" description="Disordered" evidence="2">
    <location>
        <begin position="487"/>
        <end position="511"/>
    </location>
</feature>
<dbReference type="GO" id="GO:0004029">
    <property type="term" value="F:aldehyde dehydrogenase (NAD+) activity"/>
    <property type="evidence" value="ECO:0007669"/>
    <property type="project" value="TreeGrafter"/>
</dbReference>
<dbReference type="InterPro" id="IPR051783">
    <property type="entry name" value="NAD(P)-dependent_oxidoreduct"/>
</dbReference>
<dbReference type="SUPFAM" id="SSF52540">
    <property type="entry name" value="P-loop containing nucleoside triphosphate hydrolases"/>
    <property type="match status" value="1"/>
</dbReference>
<dbReference type="Gene3D" id="1.20.890.10">
    <property type="entry name" value="cAMP-dependent protein kinase regulatory subunit, dimerization-anchoring domain"/>
    <property type="match status" value="1"/>
</dbReference>
<dbReference type="InterPro" id="IPR047499">
    <property type="entry name" value="DD_AK7"/>
</dbReference>
<feature type="compositionally biased region" description="Acidic residues" evidence="2">
    <location>
        <begin position="496"/>
        <end position="511"/>
    </location>
</feature>
<evidence type="ECO:0000259" key="3">
    <source>
        <dbReference type="Pfam" id="PF17213"/>
    </source>
</evidence>
<organism evidence="4 5">
    <name type="scientific">Photinus pyralis</name>
    <name type="common">Common eastern firefly</name>
    <name type="synonym">Lampyris pyralis</name>
    <dbReference type="NCBI Taxonomy" id="7054"/>
    <lineage>
        <taxon>Eukaryota</taxon>
        <taxon>Metazoa</taxon>
        <taxon>Ecdysozoa</taxon>
        <taxon>Arthropoda</taxon>
        <taxon>Hexapoda</taxon>
        <taxon>Insecta</taxon>
        <taxon>Pterygota</taxon>
        <taxon>Neoptera</taxon>
        <taxon>Endopterygota</taxon>
        <taxon>Coleoptera</taxon>
        <taxon>Polyphaga</taxon>
        <taxon>Elateriformia</taxon>
        <taxon>Elateroidea</taxon>
        <taxon>Lampyridae</taxon>
        <taxon>Lampyrinae</taxon>
        <taxon>Photinus</taxon>
    </lineage>
</organism>
<dbReference type="InParanoid" id="A0A5N4B6P0"/>
<dbReference type="Pfam" id="PF17213">
    <property type="entry name" value="Hydin_ADK"/>
    <property type="match status" value="1"/>
</dbReference>
<dbReference type="InterPro" id="IPR033768">
    <property type="entry name" value="Hydin_ADK"/>
</dbReference>
<evidence type="ECO:0000256" key="2">
    <source>
        <dbReference type="SAM" id="MobiDB-lite"/>
    </source>
</evidence>
<reference evidence="4 5" key="1">
    <citation type="journal article" date="2018" name="Elife">
        <title>Firefly genomes illuminate parallel origins of bioluminescence in beetles.</title>
        <authorList>
            <person name="Fallon T.R."/>
            <person name="Lower S.E."/>
            <person name="Chang C.H."/>
            <person name="Bessho-Uehara M."/>
            <person name="Martin G.J."/>
            <person name="Bewick A.J."/>
            <person name="Behringer M."/>
            <person name="Debat H.J."/>
            <person name="Wong I."/>
            <person name="Day J.C."/>
            <person name="Suvorov A."/>
            <person name="Silva C.J."/>
            <person name="Stanger-Hall K.F."/>
            <person name="Hall D.W."/>
            <person name="Schmitz R.J."/>
            <person name="Nelson D.R."/>
            <person name="Lewis S.M."/>
            <person name="Shigenobu S."/>
            <person name="Bybee S.M."/>
            <person name="Larracuente A.M."/>
            <person name="Oba Y."/>
            <person name="Weng J.K."/>
        </authorList>
    </citation>
    <scope>NUCLEOTIDE SEQUENCE [LARGE SCALE GENOMIC DNA]</scope>
    <source>
        <strain evidence="4">1611_PpyrPB1</strain>
        <tissue evidence="4">Whole body</tissue>
    </source>
</reference>
<feature type="region of interest" description="Disordered" evidence="2">
    <location>
        <begin position="577"/>
        <end position="599"/>
    </location>
</feature>
<name>A0A5N4B6P0_PHOPY</name>
<gene>
    <name evidence="4" type="ORF">PPYR_02198</name>
</gene>
<feature type="coiled-coil region" evidence="1">
    <location>
        <begin position="696"/>
        <end position="756"/>
    </location>
</feature>
<accession>A0A5N4B6P0</accession>
<dbReference type="InterPro" id="IPR036291">
    <property type="entry name" value="NAD(P)-bd_dom_sf"/>
</dbReference>
<dbReference type="CDD" id="cd22967">
    <property type="entry name" value="DD_AK7"/>
    <property type="match status" value="1"/>
</dbReference>
<dbReference type="GO" id="GO:0005737">
    <property type="term" value="C:cytoplasm"/>
    <property type="evidence" value="ECO:0007669"/>
    <property type="project" value="TreeGrafter"/>
</dbReference>
<dbReference type="EMBL" id="VVIM01000001">
    <property type="protein sequence ID" value="KAB0805228.1"/>
    <property type="molecule type" value="Genomic_DNA"/>
</dbReference>
<dbReference type="SUPFAM" id="SSF51735">
    <property type="entry name" value="NAD(P)-binding Rossmann-fold domains"/>
    <property type="match status" value="1"/>
</dbReference>
<keyword evidence="5" id="KW-1185">Reference proteome</keyword>
<sequence>MRKNLQLDFKCNYRYNHLNAPSAKMTNNEYPQINDLDELFGFSAARKRAAEALEDIYIYDEPSFIPHRIFLNLVDGFNAKYLSSYLTDQIYGVKQQTEGEEGEGEGEQEGTEIEDTEATPLPAHRTKYEMIGSLYKQFHKKTEDILFTVNETDENFLENIMKCGFVIYDITQNPDEIPKALDTLSKIENEIENLKKLGPKTFKKIAEVRVFMLISTVMTWALTKPIDPEDPSLPFTEADYKKRRSHPNYKKHIECEREVVSRGRKNPDKLKTYVICSGIIYGAEEEDLSFLFKLAWNNEKHLPIFRPGKNTIPLIHIQDLVKVVHGLMENAPSKPQYILAVEQMPSTLKQITKAISKTIGSGRTKEVFAEEAFLYKEITQSLYDRYTINLTMEPGFIVETLQIQWENEINMVENIANVANEFRNTRGLVPLRIIIHGPPAVGKTRIAMQLADYYGVHYVNVKSVINETIQIWKETISEEVEKVSAKEEKQKLLDEGGGDVEEEEEEGEDEEAIDIEELYEKIRNIETELEASENGKLSQEHTIQLVQTFLMQNKFKNQGYVIDGYPKTIDEAKALFGGTDEEGEGGDEEEDGTKQDSRPNYVISLQADDQFLCERIMILPEKEIQGTHYTEEGMLRRLKEYRANNTEANTLLNFFDELEIHPLVLDVMDDHTENMGSIMKSVIDHLGKPIGFALTVDQEEELIRIEEQKRAELEMEAKYQKEMLQRQAVEEHQSKMEKWSELLEQLQNEEEKVLIAQAEPLRHYLIKFVFPILGKGLVEVARLRPDDPIDFLAEFLFKQNPEGHMFDPSYTREGKRLSDSYKQNIKEQVHLNEENE</sequence>
<feature type="compositionally biased region" description="Acidic residues" evidence="2">
    <location>
        <begin position="98"/>
        <end position="114"/>
    </location>
</feature>
<comment type="caution">
    <text evidence="4">The sequence shown here is derived from an EMBL/GenBank/DDBJ whole genome shotgun (WGS) entry which is preliminary data.</text>
</comment>
<dbReference type="Gene3D" id="3.40.50.300">
    <property type="entry name" value="P-loop containing nucleotide triphosphate hydrolases"/>
    <property type="match status" value="1"/>
</dbReference>
<dbReference type="AlphaFoldDB" id="A0A5N4B6P0"/>
<keyword evidence="1" id="KW-0175">Coiled coil</keyword>
<dbReference type="OrthoDB" id="10262413at2759"/>
<evidence type="ECO:0000256" key="1">
    <source>
        <dbReference type="SAM" id="Coils"/>
    </source>
</evidence>
<dbReference type="Pfam" id="PF05186">
    <property type="entry name" value="Dpy-30"/>
    <property type="match status" value="1"/>
</dbReference>
<evidence type="ECO:0000313" key="5">
    <source>
        <dbReference type="Proteomes" id="UP000327044"/>
    </source>
</evidence>
<protein>
    <recommendedName>
        <fullName evidence="3">Hydin adenylate kinase-like domain-containing protein</fullName>
    </recommendedName>
</protein>
<feature type="compositionally biased region" description="Acidic residues" evidence="2">
    <location>
        <begin position="579"/>
        <end position="591"/>
    </location>
</feature>
<dbReference type="Gene3D" id="3.40.50.720">
    <property type="entry name" value="NAD(P)-binding Rossmann-like Domain"/>
    <property type="match status" value="1"/>
</dbReference>
<feature type="domain" description="Hydin adenylate kinase-like" evidence="3">
    <location>
        <begin position="433"/>
        <end position="545"/>
    </location>
</feature>